<dbReference type="EMBL" id="MVFC01000001">
    <property type="protein sequence ID" value="OON82670.1"/>
    <property type="molecule type" value="Genomic_DNA"/>
</dbReference>
<protein>
    <submittedName>
        <fullName evidence="2">Peptidase M23</fullName>
    </submittedName>
</protein>
<evidence type="ECO:0000256" key="1">
    <source>
        <dbReference type="SAM" id="MobiDB-lite"/>
    </source>
</evidence>
<organism evidence="2 3">
    <name type="scientific">Streptomyces tsukubensis</name>
    <dbReference type="NCBI Taxonomy" id="83656"/>
    <lineage>
        <taxon>Bacteria</taxon>
        <taxon>Bacillati</taxon>
        <taxon>Actinomycetota</taxon>
        <taxon>Actinomycetes</taxon>
        <taxon>Kitasatosporales</taxon>
        <taxon>Streptomycetaceae</taxon>
        <taxon>Streptomyces</taxon>
    </lineage>
</organism>
<keyword evidence="3" id="KW-1185">Reference proteome</keyword>
<dbReference type="InterPro" id="IPR011094">
    <property type="entry name" value="Uncharacterised_LppY/LpqO"/>
</dbReference>
<dbReference type="STRING" id="83656.B1H18_01010"/>
<evidence type="ECO:0000313" key="2">
    <source>
        <dbReference type="EMBL" id="OON82670.1"/>
    </source>
</evidence>
<gene>
    <name evidence="2" type="ORF">B1H18_01010</name>
</gene>
<reference evidence="2 3" key="1">
    <citation type="submission" date="2017-02" db="EMBL/GenBank/DDBJ databases">
        <title>Draft Genome Sequence of Streptomyces tsukubaensis F601, a Producer of the immunosuppressant tacrolimus FK506.</title>
        <authorList>
            <person name="Zong G."/>
            <person name="Zhong C."/>
            <person name="Fu J."/>
            <person name="Qin R."/>
            <person name="Cao G."/>
        </authorList>
    </citation>
    <scope>NUCLEOTIDE SEQUENCE [LARGE SCALE GENOMIC DNA]</scope>
    <source>
        <strain evidence="2 3">F601</strain>
    </source>
</reference>
<feature type="region of interest" description="Disordered" evidence="1">
    <location>
        <begin position="190"/>
        <end position="210"/>
    </location>
</feature>
<proteinExistence type="predicted"/>
<comment type="caution">
    <text evidence="2">The sequence shown here is derived from an EMBL/GenBank/DDBJ whole genome shotgun (WGS) entry which is preliminary data.</text>
</comment>
<sequence length="341" mass="36628">MQEANMIPENRWQAPVRRRVLSMTGLSVLAGALGTACDTPAEKGLAGQPAGQQRDNMLQPVRTGPADWDGVAEALGRVGDMKHDVAYHLPLPRSDLTVVSHGVTVRPALALSSHLSFVRYSDGGSLLMGDAVVTEQELQRFIDVLHEQGIEPTALHKHLLAQTPSVWWIHLHAHGDDPVAIARGLRTAFDRTGTPEERPSTSQRPLDLDTSGIDTALGVRGTAEDGVYRNTFARRETVTEGDMVLPPGLGSTTAISFQPLGRGRAAVSGDCAMVASEVQPVLKALRHAGVELVELHHHGLRDEPRLFFTHFWATGDAVALARGIRPAVAATNVVPIRNAAS</sequence>
<accession>A0A1V4AFZ0</accession>
<name>A0A1V4AFZ0_9ACTN</name>
<dbReference type="AlphaFoldDB" id="A0A1V4AFZ0"/>
<evidence type="ECO:0000313" key="3">
    <source>
        <dbReference type="Proteomes" id="UP000190539"/>
    </source>
</evidence>
<dbReference type="Pfam" id="PF07485">
    <property type="entry name" value="DUF1529"/>
    <property type="match status" value="2"/>
</dbReference>
<dbReference type="Proteomes" id="UP000190539">
    <property type="component" value="Unassembled WGS sequence"/>
</dbReference>